<feature type="transmembrane region" description="Helical" evidence="7">
    <location>
        <begin position="52"/>
        <end position="77"/>
    </location>
</feature>
<comment type="subcellular location">
    <subcellularLocation>
        <location evidence="1 7">Endoplasmic reticulum membrane</location>
        <topology evidence="1 7">Multi-pass membrane protein</topology>
    </subcellularLocation>
</comment>
<evidence type="ECO:0000256" key="3">
    <source>
        <dbReference type="ARBA" id="ARBA00022692"/>
    </source>
</evidence>
<evidence type="ECO:0000256" key="5">
    <source>
        <dbReference type="ARBA" id="ARBA00022989"/>
    </source>
</evidence>
<comment type="function">
    <text evidence="7">May be involved in the degradation of misfolded endoplasmic reticulum (ER) luminal proteins.</text>
</comment>
<proteinExistence type="inferred from homology"/>
<comment type="caution">
    <text evidence="8">The sequence shown here is derived from an EMBL/GenBank/DDBJ whole genome shotgun (WGS) entry which is preliminary data.</text>
</comment>
<reference evidence="8 9" key="1">
    <citation type="submission" date="2013-07" db="EMBL/GenBank/DDBJ databases">
        <authorList>
            <person name="Stoco P.H."/>
            <person name="Wagner G."/>
            <person name="Gerber A."/>
            <person name="Zaha A."/>
            <person name="Thompson C."/>
            <person name="Bartholomeu D.C."/>
            <person name="Luckemeyer D.D."/>
            <person name="Bahia D."/>
            <person name="Loreto E."/>
            <person name="Prestes E.B."/>
            <person name="Lima F.M."/>
            <person name="Rodrigues-Luiz G."/>
            <person name="Vallejo G.A."/>
            <person name="Filho J.F."/>
            <person name="Monteiro K.M."/>
            <person name="Tyler K.M."/>
            <person name="de Almeida L.G."/>
            <person name="Ortiz M.F."/>
            <person name="Siervo M.A."/>
            <person name="de Moraes M.H."/>
            <person name="Cunha O.L."/>
            <person name="Mendonca-Neto R."/>
            <person name="Silva R."/>
            <person name="Teixeira S.M."/>
            <person name="Murta S.M."/>
            <person name="Sincero T.C."/>
            <person name="Mendes T.A."/>
            <person name="Urmenyi T.P."/>
            <person name="Silva V.G."/>
            <person name="da Rocha W.D."/>
            <person name="Andersson B."/>
            <person name="Romanha A.J."/>
            <person name="Steindel M."/>
            <person name="de Vasconcelos A.T."/>
            <person name="Grisard E.C."/>
        </authorList>
    </citation>
    <scope>NUCLEOTIDE SEQUENCE [LARGE SCALE GENOMIC DNA]</scope>
    <source>
        <strain evidence="8 9">SC58</strain>
    </source>
</reference>
<feature type="transmembrane region" description="Helical" evidence="7">
    <location>
        <begin position="18"/>
        <end position="40"/>
    </location>
</feature>
<sequence length="252" mass="28198">MAQSFDDWLNSLGPLTRYALGTVVLLTAGASLGIIPLEYIMLSPIALKELQLWRLLTAAFFFGGFSFPWLLSVAMFVSYLNYNETYDFKGKSGDLLWMGLFLILANAMGGLLLGMLITSFALLMSLCWVFCKRHPELRMTLYGFEFHANTFPWILLVFHLIIGQSILEDLLGIVVGHLFFFCRDVLPKTHGTDPLRTPAWFQRYVMPNVGTVGVATLYPAVHPQVGRFARQPPAANAGLRYRWGGGHVLGSE</sequence>
<evidence type="ECO:0000256" key="7">
    <source>
        <dbReference type="RuleBase" id="RU363059"/>
    </source>
</evidence>
<evidence type="ECO:0000313" key="9">
    <source>
        <dbReference type="Proteomes" id="UP000031737"/>
    </source>
</evidence>
<dbReference type="Proteomes" id="UP000031737">
    <property type="component" value="Unassembled WGS sequence"/>
</dbReference>
<dbReference type="EMBL" id="AUPL01000106">
    <property type="protein sequence ID" value="ESL12132.1"/>
    <property type="molecule type" value="Genomic_DNA"/>
</dbReference>
<keyword evidence="3 7" id="KW-0812">Transmembrane</keyword>
<evidence type="ECO:0000313" key="8">
    <source>
        <dbReference type="EMBL" id="ESL12132.1"/>
    </source>
</evidence>
<dbReference type="GO" id="GO:0006950">
    <property type="term" value="P:response to stress"/>
    <property type="evidence" value="ECO:0007669"/>
    <property type="project" value="UniProtKB-ARBA"/>
</dbReference>
<feature type="transmembrane region" description="Helical" evidence="7">
    <location>
        <begin position="97"/>
        <end position="130"/>
    </location>
</feature>
<keyword evidence="6 7" id="KW-0472">Membrane</keyword>
<dbReference type="VEuPathDB" id="TriTrypDB:TRSC58_00106"/>
<dbReference type="PANTHER" id="PTHR11009">
    <property type="entry name" value="DER1-LIKE PROTEIN, DERLIN"/>
    <property type="match status" value="1"/>
</dbReference>
<keyword evidence="5 7" id="KW-1133">Transmembrane helix</keyword>
<evidence type="ECO:0000256" key="2">
    <source>
        <dbReference type="ARBA" id="ARBA00008917"/>
    </source>
</evidence>
<gene>
    <name evidence="8" type="ORF">TRSC58_00106</name>
</gene>
<dbReference type="Pfam" id="PF04511">
    <property type="entry name" value="DER1"/>
    <property type="match status" value="1"/>
</dbReference>
<protein>
    <recommendedName>
        <fullName evidence="7">Derlin</fullName>
    </recommendedName>
</protein>
<comment type="similarity">
    <text evidence="2 7">Belongs to the derlin family.</text>
</comment>
<evidence type="ECO:0000256" key="6">
    <source>
        <dbReference type="ARBA" id="ARBA00023136"/>
    </source>
</evidence>
<keyword evidence="4 7" id="KW-0256">Endoplasmic reticulum</keyword>
<dbReference type="SUPFAM" id="SSF144091">
    <property type="entry name" value="Rhomboid-like"/>
    <property type="match status" value="1"/>
</dbReference>
<keyword evidence="9" id="KW-1185">Reference proteome</keyword>
<dbReference type="AlphaFoldDB" id="A0A061JET3"/>
<organism evidence="8 9">
    <name type="scientific">Trypanosoma rangeli SC58</name>
    <dbReference type="NCBI Taxonomy" id="429131"/>
    <lineage>
        <taxon>Eukaryota</taxon>
        <taxon>Discoba</taxon>
        <taxon>Euglenozoa</taxon>
        <taxon>Kinetoplastea</taxon>
        <taxon>Metakinetoplastina</taxon>
        <taxon>Trypanosomatida</taxon>
        <taxon>Trypanosomatidae</taxon>
        <taxon>Trypanosoma</taxon>
        <taxon>Herpetosoma</taxon>
    </lineage>
</organism>
<feature type="transmembrane region" description="Helical" evidence="7">
    <location>
        <begin position="151"/>
        <end position="180"/>
    </location>
</feature>
<dbReference type="InterPro" id="IPR007599">
    <property type="entry name" value="DER1"/>
</dbReference>
<accession>A0A061JET3</accession>
<name>A0A061JET3_TRYRA</name>
<evidence type="ECO:0000256" key="4">
    <source>
        <dbReference type="ARBA" id="ARBA00022824"/>
    </source>
</evidence>
<dbReference type="OrthoDB" id="1716531at2759"/>
<evidence type="ECO:0000256" key="1">
    <source>
        <dbReference type="ARBA" id="ARBA00004477"/>
    </source>
</evidence>
<dbReference type="InterPro" id="IPR035952">
    <property type="entry name" value="Rhomboid-like_sf"/>
</dbReference>
<dbReference type="GO" id="GO:0005789">
    <property type="term" value="C:endoplasmic reticulum membrane"/>
    <property type="evidence" value="ECO:0007669"/>
    <property type="project" value="UniProtKB-SubCell"/>
</dbReference>